<dbReference type="GO" id="GO:0003677">
    <property type="term" value="F:DNA binding"/>
    <property type="evidence" value="ECO:0007669"/>
    <property type="project" value="UniProtKB-KW"/>
</dbReference>
<dbReference type="Pfam" id="PF00196">
    <property type="entry name" value="GerE"/>
    <property type="match status" value="1"/>
</dbReference>
<protein>
    <submittedName>
        <fullName evidence="2">DNA-binding transcriptional regulator, CsgD family</fullName>
    </submittedName>
</protein>
<keyword evidence="2" id="KW-0238">DNA-binding</keyword>
<dbReference type="Gene3D" id="1.10.10.10">
    <property type="entry name" value="Winged helix-like DNA-binding domain superfamily/Winged helix DNA-binding domain"/>
    <property type="match status" value="1"/>
</dbReference>
<dbReference type="InterPro" id="IPR000792">
    <property type="entry name" value="Tscrpt_reg_LuxR_C"/>
</dbReference>
<proteinExistence type="predicted"/>
<accession>A0A1M5EUK4</accession>
<dbReference type="CDD" id="cd06170">
    <property type="entry name" value="LuxR_C_like"/>
    <property type="match status" value="1"/>
</dbReference>
<keyword evidence="3" id="KW-1185">Reference proteome</keyword>
<dbReference type="GO" id="GO:0006355">
    <property type="term" value="P:regulation of DNA-templated transcription"/>
    <property type="evidence" value="ECO:0007669"/>
    <property type="project" value="InterPro"/>
</dbReference>
<evidence type="ECO:0000313" key="3">
    <source>
        <dbReference type="Proteomes" id="UP000184501"/>
    </source>
</evidence>
<name>A0A1M5EUK4_STRHI</name>
<evidence type="ECO:0000313" key="2">
    <source>
        <dbReference type="EMBL" id="SHF82918.1"/>
    </source>
</evidence>
<sequence>MPEAARQGATSGEVAELVSDAIATEVPHDALRLLGTSPTSGSTLGSFSFWHGYDPDFGREILREHYLGEDPLPIAELARRPSPVGVLGQGHQLLADHGVGSELRLALRDDRGVWGALGLARAPGRRPFDRADAHRVAELGSCLIAALRGYVTAGPLAPVAPSLPAGVMILGPDHRLRAITPQAVQWLTRERSCQELPRWASEAFLLGMSTQARKSARDPRVPTPTAWGPTVIHGRWVSYQGQPLDEDGVGDVAVVIHAAAGPQLLPVLCDWYGISKREQQVITDLCDGVAPKQIARRRKLSVHTVNDHLKAVFRKTGASGRDELITAVAG</sequence>
<dbReference type="PRINTS" id="PR00038">
    <property type="entry name" value="HTHLUXR"/>
</dbReference>
<reference evidence="2 3" key="1">
    <citation type="submission" date="2016-11" db="EMBL/GenBank/DDBJ databases">
        <authorList>
            <person name="Jaros S."/>
            <person name="Januszkiewicz K."/>
            <person name="Wedrychowicz H."/>
        </authorList>
    </citation>
    <scope>NUCLEOTIDE SEQUENCE [LARGE SCALE GENOMIC DNA]</scope>
    <source>
        <strain evidence="2 3">DSM 44523</strain>
    </source>
</reference>
<evidence type="ECO:0000259" key="1">
    <source>
        <dbReference type="SMART" id="SM00421"/>
    </source>
</evidence>
<dbReference type="InterPro" id="IPR036388">
    <property type="entry name" value="WH-like_DNA-bd_sf"/>
</dbReference>
<gene>
    <name evidence="2" type="ORF">SAMN05444320_105144</name>
</gene>
<organism evidence="2 3">
    <name type="scientific">Streptoalloteichus hindustanus</name>
    <dbReference type="NCBI Taxonomy" id="2017"/>
    <lineage>
        <taxon>Bacteria</taxon>
        <taxon>Bacillati</taxon>
        <taxon>Actinomycetota</taxon>
        <taxon>Actinomycetes</taxon>
        <taxon>Pseudonocardiales</taxon>
        <taxon>Pseudonocardiaceae</taxon>
        <taxon>Streptoalloteichus</taxon>
    </lineage>
</organism>
<dbReference type="STRING" id="2017.SAMN05444320_105144"/>
<dbReference type="Proteomes" id="UP000184501">
    <property type="component" value="Unassembled WGS sequence"/>
</dbReference>
<dbReference type="SUPFAM" id="SSF55781">
    <property type="entry name" value="GAF domain-like"/>
    <property type="match status" value="1"/>
</dbReference>
<dbReference type="SUPFAM" id="SSF46894">
    <property type="entry name" value="C-terminal effector domain of the bipartite response regulators"/>
    <property type="match status" value="1"/>
</dbReference>
<dbReference type="InterPro" id="IPR016032">
    <property type="entry name" value="Sig_transdc_resp-reg_C-effctor"/>
</dbReference>
<dbReference type="AlphaFoldDB" id="A0A1M5EUK4"/>
<feature type="domain" description="HTH luxR-type" evidence="1">
    <location>
        <begin position="271"/>
        <end position="328"/>
    </location>
</feature>
<dbReference type="SMART" id="SM00421">
    <property type="entry name" value="HTH_LUXR"/>
    <property type="match status" value="1"/>
</dbReference>
<dbReference type="OrthoDB" id="9815744at2"/>
<dbReference type="EMBL" id="FQVN01000005">
    <property type="protein sequence ID" value="SHF82918.1"/>
    <property type="molecule type" value="Genomic_DNA"/>
</dbReference>